<organism evidence="1">
    <name type="scientific">Anguilla anguilla</name>
    <name type="common">European freshwater eel</name>
    <name type="synonym">Muraena anguilla</name>
    <dbReference type="NCBI Taxonomy" id="7936"/>
    <lineage>
        <taxon>Eukaryota</taxon>
        <taxon>Metazoa</taxon>
        <taxon>Chordata</taxon>
        <taxon>Craniata</taxon>
        <taxon>Vertebrata</taxon>
        <taxon>Euteleostomi</taxon>
        <taxon>Actinopterygii</taxon>
        <taxon>Neopterygii</taxon>
        <taxon>Teleostei</taxon>
        <taxon>Anguilliformes</taxon>
        <taxon>Anguillidae</taxon>
        <taxon>Anguilla</taxon>
    </lineage>
</organism>
<reference evidence="1" key="2">
    <citation type="journal article" date="2015" name="Fish Shellfish Immunol.">
        <title>Early steps in the European eel (Anguilla anguilla)-Vibrio vulnificus interaction in the gills: Role of the RtxA13 toxin.</title>
        <authorList>
            <person name="Callol A."/>
            <person name="Pajuelo D."/>
            <person name="Ebbesson L."/>
            <person name="Teles M."/>
            <person name="MacKenzie S."/>
            <person name="Amaro C."/>
        </authorList>
    </citation>
    <scope>NUCLEOTIDE SEQUENCE</scope>
</reference>
<dbReference type="EMBL" id="GBXM01034152">
    <property type="protein sequence ID" value="JAH74425.1"/>
    <property type="molecule type" value="Transcribed_RNA"/>
</dbReference>
<evidence type="ECO:0000313" key="1">
    <source>
        <dbReference type="EMBL" id="JAH74425.1"/>
    </source>
</evidence>
<name>A0A0E9VAE5_ANGAN</name>
<protein>
    <submittedName>
        <fullName evidence="1">Uncharacterized protein</fullName>
    </submittedName>
</protein>
<dbReference type="AlphaFoldDB" id="A0A0E9VAE5"/>
<proteinExistence type="predicted"/>
<reference evidence="1" key="1">
    <citation type="submission" date="2014-11" db="EMBL/GenBank/DDBJ databases">
        <authorList>
            <person name="Amaro Gonzalez C."/>
        </authorList>
    </citation>
    <scope>NUCLEOTIDE SEQUENCE</scope>
</reference>
<accession>A0A0E9VAE5</accession>
<sequence>MWHRQSFAPVNPVIISPLVCPEIACGFGP</sequence>